<name>A0ABR8LML6_9ALTE</name>
<dbReference type="Gene3D" id="2.30.30.320">
    <property type="entry name" value="DUF1653-like domain"/>
    <property type="match status" value="1"/>
</dbReference>
<dbReference type="Pfam" id="PF07866">
    <property type="entry name" value="DUF1653"/>
    <property type="match status" value="1"/>
</dbReference>
<dbReference type="RefSeq" id="WP_191026165.1">
    <property type="nucleotide sequence ID" value="NZ_JABBXD010000009.1"/>
</dbReference>
<dbReference type="InterPro" id="IPR023387">
    <property type="entry name" value="DUF1653-like_dom"/>
</dbReference>
<evidence type="ECO:0000313" key="2">
    <source>
        <dbReference type="EMBL" id="MBD3586972.1"/>
    </source>
</evidence>
<dbReference type="Proteomes" id="UP000624419">
    <property type="component" value="Unassembled WGS sequence"/>
</dbReference>
<feature type="domain" description="DUF1653" evidence="1">
    <location>
        <begin position="8"/>
        <end position="68"/>
    </location>
</feature>
<comment type="caution">
    <text evidence="2">The sequence shown here is derived from an EMBL/GenBank/DDBJ whole genome shotgun (WGS) entry which is preliminary data.</text>
</comment>
<evidence type="ECO:0000313" key="3">
    <source>
        <dbReference type="Proteomes" id="UP000624419"/>
    </source>
</evidence>
<dbReference type="InterPro" id="IPR037135">
    <property type="entry name" value="DUF1653-like_dom_sf"/>
</dbReference>
<keyword evidence="3" id="KW-1185">Reference proteome</keyword>
<gene>
    <name evidence="2" type="ORF">HHX48_14595</name>
</gene>
<reference evidence="2 3" key="1">
    <citation type="submission" date="2020-04" db="EMBL/GenBank/DDBJ databases">
        <title>Salinimonas sp. HHU 13199.</title>
        <authorList>
            <person name="Cui X."/>
            <person name="Zhang D."/>
        </authorList>
    </citation>
    <scope>NUCLEOTIDE SEQUENCE [LARGE SCALE GENOMIC DNA]</scope>
    <source>
        <strain evidence="2 3">HHU 13199</strain>
    </source>
</reference>
<organism evidence="2 3">
    <name type="scientific">Salinimonas profundi</name>
    <dbReference type="NCBI Taxonomy" id="2729140"/>
    <lineage>
        <taxon>Bacteria</taxon>
        <taxon>Pseudomonadati</taxon>
        <taxon>Pseudomonadota</taxon>
        <taxon>Gammaproteobacteria</taxon>
        <taxon>Alteromonadales</taxon>
        <taxon>Alteromonadaceae</taxon>
        <taxon>Alteromonas/Salinimonas group</taxon>
        <taxon>Salinimonas</taxon>
    </lineage>
</organism>
<accession>A0ABR8LML6</accession>
<evidence type="ECO:0000259" key="1">
    <source>
        <dbReference type="Pfam" id="PF07866"/>
    </source>
</evidence>
<sequence length="76" mass="9157">MEPTIKPGIYLHYKGQYYRVYEVARHSEDESLYVVYRPEYGEKSLWVRPLSMFCETVEVNGERMPRFSYVKPLEES</sequence>
<protein>
    <submittedName>
        <fullName evidence="2">DUF1653 domain-containing protein</fullName>
    </submittedName>
</protein>
<dbReference type="EMBL" id="JABBXD010000009">
    <property type="protein sequence ID" value="MBD3586972.1"/>
    <property type="molecule type" value="Genomic_DNA"/>
</dbReference>
<proteinExistence type="predicted"/>